<feature type="transmembrane region" description="Helical" evidence="4">
    <location>
        <begin position="256"/>
        <end position="278"/>
    </location>
</feature>
<dbReference type="PANTHER" id="PTHR43179">
    <property type="entry name" value="RHAMNOSYLTRANSFERASE WBBL"/>
    <property type="match status" value="1"/>
</dbReference>
<comment type="similarity">
    <text evidence="1">Belongs to the glycosyltransferase 2 family.</text>
</comment>
<keyword evidence="4" id="KW-0472">Membrane</keyword>
<accession>A0A0G0UDQ3</accession>
<dbReference type="SUPFAM" id="SSF53448">
    <property type="entry name" value="Nucleotide-diphospho-sugar transferases"/>
    <property type="match status" value="1"/>
</dbReference>
<dbReference type="Proteomes" id="UP000034616">
    <property type="component" value="Unassembled WGS sequence"/>
</dbReference>
<keyword evidence="4" id="KW-1133">Transmembrane helix</keyword>
<evidence type="ECO:0000256" key="1">
    <source>
        <dbReference type="ARBA" id="ARBA00006739"/>
    </source>
</evidence>
<evidence type="ECO:0000313" key="6">
    <source>
        <dbReference type="Proteomes" id="UP000034616"/>
    </source>
</evidence>
<organism evidence="5 6">
    <name type="scientific">Candidatus Uhrbacteria bacterium GW2011_GWC2_41_11</name>
    <dbReference type="NCBI Taxonomy" id="1618985"/>
    <lineage>
        <taxon>Bacteria</taxon>
        <taxon>Candidatus Uhriibacteriota</taxon>
    </lineage>
</organism>
<proteinExistence type="inferred from homology"/>
<dbReference type="Gene3D" id="3.90.550.10">
    <property type="entry name" value="Spore Coat Polysaccharide Biosynthesis Protein SpsA, Chain A"/>
    <property type="match status" value="1"/>
</dbReference>
<dbReference type="InterPro" id="IPR029044">
    <property type="entry name" value="Nucleotide-diphossugar_trans"/>
</dbReference>
<keyword evidence="3 5" id="KW-0808">Transferase</keyword>
<dbReference type="EMBL" id="LCAH01000006">
    <property type="protein sequence ID" value="KKR87064.1"/>
    <property type="molecule type" value="Genomic_DNA"/>
</dbReference>
<keyword evidence="4" id="KW-0812">Transmembrane</keyword>
<reference evidence="5 6" key="1">
    <citation type="journal article" date="2015" name="Nature">
        <title>rRNA introns, odd ribosomes, and small enigmatic genomes across a large radiation of phyla.</title>
        <authorList>
            <person name="Brown C.T."/>
            <person name="Hug L.A."/>
            <person name="Thomas B.C."/>
            <person name="Sharon I."/>
            <person name="Castelle C.J."/>
            <person name="Singh A."/>
            <person name="Wilkins M.J."/>
            <person name="Williams K.H."/>
            <person name="Banfield J.F."/>
        </authorList>
    </citation>
    <scope>NUCLEOTIDE SEQUENCE [LARGE SCALE GENOMIC DNA]</scope>
</reference>
<dbReference type="PANTHER" id="PTHR43179:SF12">
    <property type="entry name" value="GALACTOFURANOSYLTRANSFERASE GLFT2"/>
    <property type="match status" value="1"/>
</dbReference>
<comment type="caution">
    <text evidence="5">The sequence shown here is derived from an EMBL/GenBank/DDBJ whole genome shotgun (WGS) entry which is preliminary data.</text>
</comment>
<evidence type="ECO:0000256" key="3">
    <source>
        <dbReference type="ARBA" id="ARBA00022679"/>
    </source>
</evidence>
<dbReference type="AlphaFoldDB" id="A0A0G0UDQ3"/>
<dbReference type="Pfam" id="PF13641">
    <property type="entry name" value="Glyco_tranf_2_3"/>
    <property type="match status" value="1"/>
</dbReference>
<sequence length="360" mass="41634">MTPKVAVVYLSYGVRPFLDEVLSCWEQVDYPRDRWELIIVDNPIGDGSADLIREKVLPKSESFLPKVTLIVNETNTGFAEGNNTGIRLALEHGVDYVYLENNDAKFHSDVLREAVKMAESDDRIGSVQSLMLLWKKPEVINSTGGMVHFLGFGFVRDNGKCLGDVSIRDGEEIAYASGAAVLYRASVLRKVGLLDPFLFLYHEDLELGWRIRLAGYRNVLSVSSIVYHQYEFRRSIQKFFWMERNRILVHASHLRLSTLVLLFPLWLGVECALLVFAIKGGWWKEKKKVYGSFLQRSIWRYVVEKRYASHVLRQGVSDRKMLSLFTAKIEHQDMRNVFVEQIGNPLMTGIWRIFFFLIRW</sequence>
<evidence type="ECO:0000313" key="5">
    <source>
        <dbReference type="EMBL" id="KKR87064.1"/>
    </source>
</evidence>
<keyword evidence="2" id="KW-0328">Glycosyltransferase</keyword>
<name>A0A0G0UDQ3_9BACT</name>
<evidence type="ECO:0000256" key="4">
    <source>
        <dbReference type="SAM" id="Phobius"/>
    </source>
</evidence>
<gene>
    <name evidence="5" type="ORF">UU35_C0006G0017</name>
</gene>
<dbReference type="GO" id="GO:0016757">
    <property type="term" value="F:glycosyltransferase activity"/>
    <property type="evidence" value="ECO:0007669"/>
    <property type="project" value="UniProtKB-KW"/>
</dbReference>
<evidence type="ECO:0000256" key="2">
    <source>
        <dbReference type="ARBA" id="ARBA00022676"/>
    </source>
</evidence>
<protein>
    <submittedName>
        <fullName evidence="5">Glycosyl transferase family protein</fullName>
    </submittedName>
</protein>